<feature type="binding site" evidence="7 9">
    <location>
        <position position="195"/>
    </location>
    <ligand>
        <name>substrate</name>
    </ligand>
</feature>
<evidence type="ECO:0000256" key="3">
    <source>
        <dbReference type="ARBA" id="ARBA00022793"/>
    </source>
</evidence>
<dbReference type="SMART" id="SM00934">
    <property type="entry name" value="OMPdecase"/>
    <property type="match status" value="1"/>
</dbReference>
<dbReference type="AlphaFoldDB" id="A0A948W292"/>
<dbReference type="PANTHER" id="PTHR32119">
    <property type="entry name" value="OROTIDINE 5'-PHOSPHATE DECARBOXYLASE"/>
    <property type="match status" value="1"/>
</dbReference>
<feature type="domain" description="Orotidine 5'-phosphate decarboxylase" evidence="11">
    <location>
        <begin position="15"/>
        <end position="231"/>
    </location>
</feature>
<evidence type="ECO:0000256" key="4">
    <source>
        <dbReference type="ARBA" id="ARBA00022975"/>
    </source>
</evidence>
<feature type="binding site" evidence="7 9">
    <location>
        <position position="21"/>
    </location>
    <ligand>
        <name>substrate</name>
    </ligand>
</feature>
<comment type="subunit">
    <text evidence="7">Homodimer.</text>
</comment>
<feature type="binding site" evidence="7 9">
    <location>
        <position position="43"/>
    </location>
    <ligand>
        <name>substrate</name>
    </ligand>
</feature>
<keyword evidence="4 7" id="KW-0665">Pyrimidine biosynthesis</keyword>
<comment type="function">
    <text evidence="1 7">Catalyzes the decarboxylation of orotidine 5'-monophosphate (OMP) to uridine 5'-monophosphate (UMP).</text>
</comment>
<dbReference type="GO" id="GO:0044205">
    <property type="term" value="P:'de novo' UMP biosynthetic process"/>
    <property type="evidence" value="ECO:0007669"/>
    <property type="project" value="UniProtKB-UniRule"/>
</dbReference>
<reference evidence="12" key="1">
    <citation type="submission" date="2021-05" db="EMBL/GenBank/DDBJ databases">
        <title>Energy efficiency and biological interactions define the core microbiome of deep oligotrophic groundwater.</title>
        <authorList>
            <person name="Mehrshad M."/>
            <person name="Lopez-Fernandez M."/>
            <person name="Bell E."/>
            <person name="Bernier-Latmani R."/>
            <person name="Bertilsson S."/>
            <person name="Dopson M."/>
        </authorList>
    </citation>
    <scope>NUCLEOTIDE SEQUENCE</scope>
    <source>
        <strain evidence="12">Modern_marine.mb.64</strain>
    </source>
</reference>
<evidence type="ECO:0000313" key="12">
    <source>
        <dbReference type="EMBL" id="MBU2689692.1"/>
    </source>
</evidence>
<feature type="active site" description="For OMPdecase activity" evidence="8">
    <location>
        <position position="75"/>
    </location>
</feature>
<dbReference type="InterPro" id="IPR014732">
    <property type="entry name" value="OMPdecase"/>
</dbReference>
<dbReference type="InterPro" id="IPR013785">
    <property type="entry name" value="Aldolase_TIM"/>
</dbReference>
<dbReference type="EC" id="4.1.1.23" evidence="7"/>
<feature type="binding site" evidence="7 9">
    <location>
        <position position="216"/>
    </location>
    <ligand>
        <name>substrate</name>
    </ligand>
</feature>
<dbReference type="InterPro" id="IPR018089">
    <property type="entry name" value="OMPdecase_AS"/>
</dbReference>
<dbReference type="SUPFAM" id="SSF51366">
    <property type="entry name" value="Ribulose-phoshate binding barrel"/>
    <property type="match status" value="1"/>
</dbReference>
<feature type="binding site" evidence="7 9">
    <location>
        <position position="131"/>
    </location>
    <ligand>
        <name>substrate</name>
    </ligand>
</feature>
<feature type="active site" description="For OMPdecase activity" evidence="8">
    <location>
        <position position="70"/>
    </location>
</feature>
<feature type="active site" description="For OMPdecase activity" evidence="8">
    <location>
        <position position="72"/>
    </location>
</feature>
<keyword evidence="3 7" id="KW-0210">Decarboxylase</keyword>
<evidence type="ECO:0000256" key="2">
    <source>
        <dbReference type="ARBA" id="ARBA00004861"/>
    </source>
</evidence>
<gene>
    <name evidence="7 12" type="primary">pyrF</name>
    <name evidence="12" type="ORF">KJ970_02115</name>
</gene>
<dbReference type="InterPro" id="IPR011060">
    <property type="entry name" value="RibuloseP-bd_barrel"/>
</dbReference>
<evidence type="ECO:0000256" key="1">
    <source>
        <dbReference type="ARBA" id="ARBA00002356"/>
    </source>
</evidence>
<dbReference type="HAMAP" id="MF_01200_B">
    <property type="entry name" value="OMPdecase_type1_B"/>
    <property type="match status" value="1"/>
</dbReference>
<dbReference type="InterPro" id="IPR001754">
    <property type="entry name" value="OMPdeCOase_dom"/>
</dbReference>
<comment type="pathway">
    <text evidence="2 7 10">Pyrimidine metabolism; UMP biosynthesis via de novo pathway; UMP from orotate: step 2/2.</text>
</comment>
<keyword evidence="5 7" id="KW-0456">Lyase</keyword>
<feature type="binding site" evidence="7 9">
    <location>
        <position position="215"/>
    </location>
    <ligand>
        <name>substrate</name>
    </ligand>
</feature>
<evidence type="ECO:0000256" key="9">
    <source>
        <dbReference type="PIRSR" id="PIRSR614732-2"/>
    </source>
</evidence>
<feature type="binding site" evidence="7">
    <location>
        <begin position="70"/>
        <end position="79"/>
    </location>
    <ligand>
        <name>substrate</name>
    </ligand>
</feature>
<dbReference type="PANTHER" id="PTHR32119:SF2">
    <property type="entry name" value="OROTIDINE 5'-PHOSPHATE DECARBOXYLASE"/>
    <property type="match status" value="1"/>
</dbReference>
<evidence type="ECO:0000256" key="6">
    <source>
        <dbReference type="ARBA" id="ARBA00049157"/>
    </source>
</evidence>
<comment type="caution">
    <text evidence="12">The sequence shown here is derived from an EMBL/GenBank/DDBJ whole genome shotgun (WGS) entry which is preliminary data.</text>
</comment>
<evidence type="ECO:0000256" key="7">
    <source>
        <dbReference type="HAMAP-Rule" id="MF_01200"/>
    </source>
</evidence>
<protein>
    <recommendedName>
        <fullName evidence="7">Orotidine 5'-phosphate decarboxylase</fullName>
        <ecNumber evidence="7">4.1.1.23</ecNumber>
    </recommendedName>
    <alternativeName>
        <fullName evidence="7">OMP decarboxylase</fullName>
        <shortName evidence="7">OMPDCase</shortName>
        <shortName evidence="7">OMPdecase</shortName>
    </alternativeName>
</protein>
<accession>A0A948W292</accession>
<evidence type="ECO:0000313" key="13">
    <source>
        <dbReference type="Proteomes" id="UP000777784"/>
    </source>
</evidence>
<dbReference type="CDD" id="cd04725">
    <property type="entry name" value="OMP_decarboxylase_like"/>
    <property type="match status" value="1"/>
</dbReference>
<dbReference type="GO" id="GO:0006207">
    <property type="term" value="P:'de novo' pyrimidine nucleobase biosynthetic process"/>
    <property type="evidence" value="ECO:0007669"/>
    <property type="project" value="InterPro"/>
</dbReference>
<dbReference type="Pfam" id="PF00215">
    <property type="entry name" value="OMPdecase"/>
    <property type="match status" value="1"/>
</dbReference>
<dbReference type="InterPro" id="IPR047596">
    <property type="entry name" value="OMPdecase_bac"/>
</dbReference>
<dbReference type="NCBIfam" id="TIGR01740">
    <property type="entry name" value="pyrF"/>
    <property type="match status" value="1"/>
</dbReference>
<evidence type="ECO:0000259" key="11">
    <source>
        <dbReference type="SMART" id="SM00934"/>
    </source>
</evidence>
<dbReference type="GO" id="GO:0004590">
    <property type="term" value="F:orotidine-5'-phosphate decarboxylase activity"/>
    <property type="evidence" value="ECO:0007669"/>
    <property type="project" value="UniProtKB-UniRule"/>
</dbReference>
<dbReference type="Gene3D" id="3.20.20.70">
    <property type="entry name" value="Aldolase class I"/>
    <property type="match status" value="1"/>
</dbReference>
<dbReference type="PROSITE" id="PS00156">
    <property type="entry name" value="OMPDECASE"/>
    <property type="match status" value="1"/>
</dbReference>
<dbReference type="EMBL" id="JAHJDP010000012">
    <property type="protein sequence ID" value="MBU2689692.1"/>
    <property type="molecule type" value="Genomic_DNA"/>
</dbReference>
<dbReference type="Proteomes" id="UP000777784">
    <property type="component" value="Unassembled WGS sequence"/>
</dbReference>
<proteinExistence type="inferred from homology"/>
<comment type="similarity">
    <text evidence="7">Belongs to the OMP decarboxylase family. Type 1 subfamily.</text>
</comment>
<name>A0A948W292_UNCEI</name>
<comment type="catalytic activity">
    <reaction evidence="6 7 10">
        <text>orotidine 5'-phosphate + H(+) = UMP + CO2</text>
        <dbReference type="Rhea" id="RHEA:11596"/>
        <dbReference type="ChEBI" id="CHEBI:15378"/>
        <dbReference type="ChEBI" id="CHEBI:16526"/>
        <dbReference type="ChEBI" id="CHEBI:57538"/>
        <dbReference type="ChEBI" id="CHEBI:57865"/>
        <dbReference type="EC" id="4.1.1.23"/>
    </reaction>
</comment>
<dbReference type="NCBIfam" id="NF001273">
    <property type="entry name" value="PRK00230.1"/>
    <property type="match status" value="1"/>
</dbReference>
<feature type="binding site" evidence="7 9">
    <location>
        <position position="186"/>
    </location>
    <ligand>
        <name>substrate</name>
    </ligand>
</feature>
<organism evidence="12 13">
    <name type="scientific">Eiseniibacteriota bacterium</name>
    <dbReference type="NCBI Taxonomy" id="2212470"/>
    <lineage>
        <taxon>Bacteria</taxon>
        <taxon>Candidatus Eiseniibacteriota</taxon>
    </lineage>
</organism>
<evidence type="ECO:0000256" key="10">
    <source>
        <dbReference type="RuleBase" id="RU000512"/>
    </source>
</evidence>
<dbReference type="GO" id="GO:0005829">
    <property type="term" value="C:cytosol"/>
    <property type="evidence" value="ECO:0007669"/>
    <property type="project" value="TreeGrafter"/>
</dbReference>
<sequence>MVSESSDIKRKAKDRLIVALDVPSLDEARPVLKRLGDEIEWFKIGLQLFCAEGPDIVRWVRDQGKKVFLDLKLHDIPNTVARAVESVGHLGAGLITLHAAAGSEALRQAAEAALQFPDAVRPRLLGVTVLTSNQELPERELEAEVVRLAERSFQAGLDGVVAPARSLEPLRERFGEAIRVLCAGIRPAGSAANDQHWIMTPARAISDGARWIVVGRPILRAEDPAAAAAAIRREISSVLETQTGV</sequence>
<evidence type="ECO:0000256" key="8">
    <source>
        <dbReference type="PIRSR" id="PIRSR614732-1"/>
    </source>
</evidence>
<feature type="active site" description="Proton donor" evidence="7">
    <location>
        <position position="72"/>
    </location>
</feature>
<evidence type="ECO:0000256" key="5">
    <source>
        <dbReference type="ARBA" id="ARBA00023239"/>
    </source>
</evidence>